<accession>A0A501VXS1</accession>
<dbReference type="EMBL" id="VFRQ01000017">
    <property type="protein sequence ID" value="TPE40614.1"/>
    <property type="molecule type" value="Genomic_DNA"/>
</dbReference>
<organism evidence="2 3">
    <name type="scientific">Pontibacter mangrovi</name>
    <dbReference type="NCBI Taxonomy" id="2589816"/>
    <lineage>
        <taxon>Bacteria</taxon>
        <taxon>Pseudomonadati</taxon>
        <taxon>Bacteroidota</taxon>
        <taxon>Cytophagia</taxon>
        <taxon>Cytophagales</taxon>
        <taxon>Hymenobacteraceae</taxon>
        <taxon>Pontibacter</taxon>
    </lineage>
</organism>
<gene>
    <name evidence="2" type="ORF">FJM65_19945</name>
</gene>
<feature type="region of interest" description="Disordered" evidence="1">
    <location>
        <begin position="1"/>
        <end position="77"/>
    </location>
</feature>
<dbReference type="AlphaFoldDB" id="A0A501VXS1"/>
<name>A0A501VXS1_9BACT</name>
<evidence type="ECO:0000256" key="1">
    <source>
        <dbReference type="SAM" id="MobiDB-lite"/>
    </source>
</evidence>
<sequence length="77" mass="8876">MNNKDNFRTSRQEGDNLGERDSKEKLSKNPAPPGTPKDRESRNTPPENEVYVNLEPDELHLSDEEKPEDTTPQKKKK</sequence>
<evidence type="ECO:0000313" key="3">
    <source>
        <dbReference type="Proteomes" id="UP000316727"/>
    </source>
</evidence>
<feature type="compositionally biased region" description="Basic and acidic residues" evidence="1">
    <location>
        <begin position="57"/>
        <end position="77"/>
    </location>
</feature>
<dbReference type="Proteomes" id="UP000316727">
    <property type="component" value="Unassembled WGS sequence"/>
</dbReference>
<proteinExistence type="predicted"/>
<reference evidence="2 3" key="1">
    <citation type="submission" date="2019-06" db="EMBL/GenBank/DDBJ databases">
        <title>A novel bacterium of genus Pontibacter, isolated from marine sediment.</title>
        <authorList>
            <person name="Huang H."/>
            <person name="Mo K."/>
            <person name="Hu Y."/>
        </authorList>
    </citation>
    <scope>NUCLEOTIDE SEQUENCE [LARGE SCALE GENOMIC DNA]</scope>
    <source>
        <strain evidence="2 3">HB172049</strain>
    </source>
</reference>
<comment type="caution">
    <text evidence="2">The sequence shown here is derived from an EMBL/GenBank/DDBJ whole genome shotgun (WGS) entry which is preliminary data.</text>
</comment>
<protein>
    <submittedName>
        <fullName evidence="2">Uncharacterized protein</fullName>
    </submittedName>
</protein>
<keyword evidence="3" id="KW-1185">Reference proteome</keyword>
<dbReference type="OrthoDB" id="853741at2"/>
<evidence type="ECO:0000313" key="2">
    <source>
        <dbReference type="EMBL" id="TPE40614.1"/>
    </source>
</evidence>
<feature type="compositionally biased region" description="Basic and acidic residues" evidence="1">
    <location>
        <begin position="1"/>
        <end position="27"/>
    </location>
</feature>
<dbReference type="RefSeq" id="WP_140623911.1">
    <property type="nucleotide sequence ID" value="NZ_VFRQ01000017.1"/>
</dbReference>